<keyword evidence="6" id="KW-0282">Flagellum</keyword>
<dbReference type="InterPro" id="IPR046358">
    <property type="entry name" value="Flagellin_C"/>
</dbReference>
<dbReference type="AlphaFoldDB" id="A0A1Y0HL51"/>
<comment type="similarity">
    <text evidence="1 3">Belongs to the bacterial flagellin family.</text>
</comment>
<sequence>MRITNSLLFNTSIRNYRSATEKLYNINQQIDSKLKIQNSYENTSVYVDAMRLSNEVDTLDQSKQSSSKAKTFADNTDSALSSFTSSLDQFKSKLVQASSTSNSTTSLQALANDLQGIKDNLVSLANTSVNGQFLFSGSALSQKPIANDGTYRGNSENLTAVIGSGVQLPYNITGQSLFLGKDSDYNRVVSTNVSMYNQSKLHPDIMTTNSQNTASSQVYLQESDTIRDLVGDTNNSATDDGKAVFYLSGRKSDGTTFSNVLSLDTSSKVSDLLQSIGNSYGNTASNKVVDVSMNARGQIEVKDLKSGSQLLDMNIFGAIDRNALPGETGNAKQIMNVDNLLTQPNVDIIAFNKSNYETTASSPDLTMRSVSVTTGTFAIDFPMQNKTDSSMTSTTLLSSVFPSDVDHLDFGATSFSTSGKTVQDLMTAVETEYGLAAGSVTVSNGRMLVNDPTNTFNTVIQPKNASNVLAHGDSIPDAMNYARRGFEKDGSTLSSNISQVIKSTSDFATSSTKLVDVAGVNSLNGKQIVLNFTDKNGVQRTGTLNLDISNTTFSVDLDGNGVATSDPTNPAYNPLSPNETFSIYNGSGDPLNLNTTADNMTYQQLNDLISMATSGNLPKQGVSTAAQTAINNAIAFGVAGDAANLAAQTTIAKTGISTETAGYIQKAIDAGIIRDNPASSPAEVTKATSDYNNAIGNANLAEYNFALSTAKNSVDVNLDSQGKIVIKDKTSSASKIDFTMYDASATDFTGVGSSALTFMANNSVTISNPSIDMFKQLDEMIAAVRTGTFRMDSTSDDPRNIGIQNALTQLDHIADHVTKAQTKIGALTNALTDANTRSEMLSVNVKAVQNSVIGVDTAEAYLEFQSINTAYQAMLSTMSKINSMSLLDYM</sequence>
<dbReference type="InterPro" id="IPR001029">
    <property type="entry name" value="Flagellin_N"/>
</dbReference>
<evidence type="ECO:0000259" key="4">
    <source>
        <dbReference type="Pfam" id="PF00669"/>
    </source>
</evidence>
<keyword evidence="7" id="KW-1185">Reference proteome</keyword>
<dbReference type="Proteomes" id="UP000196005">
    <property type="component" value="Chromosome"/>
</dbReference>
<dbReference type="Gene3D" id="1.20.1330.10">
    <property type="entry name" value="f41 fragment of flagellin, N-terminal domain"/>
    <property type="match status" value="2"/>
</dbReference>
<protein>
    <recommendedName>
        <fullName evidence="3">Flagellin</fullName>
    </recommendedName>
</protein>
<dbReference type="SUPFAM" id="SSF64518">
    <property type="entry name" value="Phase 1 flagellin"/>
    <property type="match status" value="2"/>
</dbReference>
<dbReference type="EMBL" id="CP021416">
    <property type="protein sequence ID" value="ARU48812.1"/>
    <property type="molecule type" value="Genomic_DNA"/>
</dbReference>
<feature type="domain" description="Flagellin N-terminal" evidence="4">
    <location>
        <begin position="13"/>
        <end position="138"/>
    </location>
</feature>
<dbReference type="Pfam" id="PF00700">
    <property type="entry name" value="Flagellin_C"/>
    <property type="match status" value="1"/>
</dbReference>
<evidence type="ECO:0000256" key="3">
    <source>
        <dbReference type="RuleBase" id="RU362073"/>
    </source>
</evidence>
<dbReference type="PANTHER" id="PTHR42792:SF1">
    <property type="entry name" value="FLAGELLAR HOOK-ASSOCIATED PROTEIN 3"/>
    <property type="match status" value="1"/>
</dbReference>
<comment type="subcellular location">
    <subcellularLocation>
        <location evidence="3">Secreted</location>
    </subcellularLocation>
    <subcellularLocation>
        <location evidence="3">Bacterial flagellum</location>
    </subcellularLocation>
</comment>
<feature type="domain" description="Flagellin C-terminal" evidence="5">
    <location>
        <begin position="809"/>
        <end position="890"/>
    </location>
</feature>
<dbReference type="PANTHER" id="PTHR42792">
    <property type="entry name" value="FLAGELLIN"/>
    <property type="match status" value="1"/>
</dbReference>
<dbReference type="Pfam" id="PF00669">
    <property type="entry name" value="Flagellin_N"/>
    <property type="match status" value="1"/>
</dbReference>
<organism evidence="6 7">
    <name type="scientific">Sulfurospirillum diekertiae</name>
    <dbReference type="NCBI Taxonomy" id="1854492"/>
    <lineage>
        <taxon>Bacteria</taxon>
        <taxon>Pseudomonadati</taxon>
        <taxon>Campylobacterota</taxon>
        <taxon>Epsilonproteobacteria</taxon>
        <taxon>Campylobacterales</taxon>
        <taxon>Sulfurospirillaceae</taxon>
        <taxon>Sulfurospirillum</taxon>
    </lineage>
</organism>
<keyword evidence="6" id="KW-0966">Cell projection</keyword>
<evidence type="ECO:0000313" key="7">
    <source>
        <dbReference type="Proteomes" id="UP000196005"/>
    </source>
</evidence>
<dbReference type="GO" id="GO:0009288">
    <property type="term" value="C:bacterial-type flagellum"/>
    <property type="evidence" value="ECO:0007669"/>
    <property type="project" value="UniProtKB-SubCell"/>
</dbReference>
<dbReference type="GO" id="GO:0005198">
    <property type="term" value="F:structural molecule activity"/>
    <property type="evidence" value="ECO:0007669"/>
    <property type="project" value="UniProtKB-UniRule"/>
</dbReference>
<accession>A0A1Y0HL51</accession>
<dbReference type="RefSeq" id="WP_087438657.1">
    <property type="nucleotide sequence ID" value="NZ_CP021416.1"/>
</dbReference>
<comment type="function">
    <text evidence="3">Flagellin is the subunit protein which polymerizes to form the filaments of bacterial flagella.</text>
</comment>
<keyword evidence="2 3" id="KW-0975">Bacterial flagellum</keyword>
<evidence type="ECO:0000259" key="5">
    <source>
        <dbReference type="Pfam" id="PF00700"/>
    </source>
</evidence>
<evidence type="ECO:0000256" key="1">
    <source>
        <dbReference type="ARBA" id="ARBA00005709"/>
    </source>
</evidence>
<dbReference type="OrthoDB" id="9758307at2"/>
<gene>
    <name evidence="6" type="ORF">Sdiek1_1650</name>
</gene>
<reference evidence="7" key="1">
    <citation type="submission" date="2017-05" db="EMBL/GenBank/DDBJ databases">
        <title>Dechlorination kinetics govern the competition between two new strains of the genus Sulfurospirillum.</title>
        <authorList>
            <person name="Buttet G.F."/>
            <person name="Murray A.M."/>
            <person name="Goris T."/>
            <person name="Burion M."/>
            <person name="Lin B."/>
            <person name="Rolle M."/>
            <person name="Maillard J."/>
        </authorList>
    </citation>
    <scope>NUCLEOTIDE SEQUENCE [LARGE SCALE GENOMIC DNA]</scope>
    <source>
        <strain evidence="7">SL2-1</strain>
    </source>
</reference>
<dbReference type="KEGG" id="suls:Sdiek1_1650"/>
<dbReference type="GO" id="GO:0005576">
    <property type="term" value="C:extracellular region"/>
    <property type="evidence" value="ECO:0007669"/>
    <property type="project" value="UniProtKB-SubCell"/>
</dbReference>
<evidence type="ECO:0000313" key="6">
    <source>
        <dbReference type="EMBL" id="ARU48812.1"/>
    </source>
</evidence>
<dbReference type="InterPro" id="IPR001492">
    <property type="entry name" value="Flagellin"/>
</dbReference>
<name>A0A1Y0HL51_9BACT</name>
<proteinExistence type="inferred from homology"/>
<keyword evidence="3" id="KW-0964">Secreted</keyword>
<keyword evidence="6" id="KW-0969">Cilium</keyword>
<evidence type="ECO:0000256" key="2">
    <source>
        <dbReference type="ARBA" id="ARBA00023143"/>
    </source>
</evidence>